<proteinExistence type="predicted"/>
<name>A0A6H5IRP7_9HYME</name>
<reference evidence="2 3" key="1">
    <citation type="submission" date="2020-02" db="EMBL/GenBank/DDBJ databases">
        <authorList>
            <person name="Ferguson B K."/>
        </authorList>
    </citation>
    <scope>NUCLEOTIDE SEQUENCE [LARGE SCALE GENOMIC DNA]</scope>
</reference>
<protein>
    <submittedName>
        <fullName evidence="2">Uncharacterized protein</fullName>
    </submittedName>
</protein>
<gene>
    <name evidence="2" type="ORF">TBRA_LOCUS11853</name>
</gene>
<dbReference type="Proteomes" id="UP000479190">
    <property type="component" value="Unassembled WGS sequence"/>
</dbReference>
<keyword evidence="3" id="KW-1185">Reference proteome</keyword>
<evidence type="ECO:0000256" key="1">
    <source>
        <dbReference type="SAM" id="MobiDB-lite"/>
    </source>
</evidence>
<evidence type="ECO:0000313" key="3">
    <source>
        <dbReference type="Proteomes" id="UP000479190"/>
    </source>
</evidence>
<accession>A0A6H5IRP7</accession>
<dbReference type="AlphaFoldDB" id="A0A6H5IRP7"/>
<feature type="region of interest" description="Disordered" evidence="1">
    <location>
        <begin position="122"/>
        <end position="152"/>
    </location>
</feature>
<feature type="non-terminal residue" evidence="2">
    <location>
        <position position="1"/>
    </location>
</feature>
<sequence length="152" mass="17453">QKRYRARECTQRLDNAMFFQRRTRTQVSSSAWVAITVPLPLRTRQHGQPNLAKLHSLREKLRDWDDAEQQRVRLFRELDGVFGHWVGQLPILRDFSFGPSRSTGYSRGAWQTRAPRTTAAATVRANDSSSSWLAPLQGRSPIEVDGPADKHR</sequence>
<dbReference type="EMBL" id="CADCXV010001004">
    <property type="protein sequence ID" value="CAB0040122.1"/>
    <property type="molecule type" value="Genomic_DNA"/>
</dbReference>
<organism evidence="2 3">
    <name type="scientific">Trichogramma brassicae</name>
    <dbReference type="NCBI Taxonomy" id="86971"/>
    <lineage>
        <taxon>Eukaryota</taxon>
        <taxon>Metazoa</taxon>
        <taxon>Ecdysozoa</taxon>
        <taxon>Arthropoda</taxon>
        <taxon>Hexapoda</taxon>
        <taxon>Insecta</taxon>
        <taxon>Pterygota</taxon>
        <taxon>Neoptera</taxon>
        <taxon>Endopterygota</taxon>
        <taxon>Hymenoptera</taxon>
        <taxon>Apocrita</taxon>
        <taxon>Proctotrupomorpha</taxon>
        <taxon>Chalcidoidea</taxon>
        <taxon>Trichogrammatidae</taxon>
        <taxon>Trichogramma</taxon>
    </lineage>
</organism>
<evidence type="ECO:0000313" key="2">
    <source>
        <dbReference type="EMBL" id="CAB0040122.1"/>
    </source>
</evidence>